<keyword evidence="1" id="KW-0472">Membrane</keyword>
<protein>
    <submittedName>
        <fullName evidence="2">Uncharacterized protein</fullName>
    </submittedName>
</protein>
<sequence>MQLTQFEFFYEDITANFFWALVPAAAHLILMVMYYPAIVRLLTTEANAAMKILFGGLAISLILSFSIIGFVDHQVDANYAKAIKDYKIWLSTLNADTVKKLAKSAELSQKSKEVVIEYLNENHPGWSLE</sequence>
<keyword evidence="3" id="KW-1185">Reference proteome</keyword>
<feature type="transmembrane region" description="Helical" evidence="1">
    <location>
        <begin position="17"/>
        <end position="37"/>
    </location>
</feature>
<name>A0ABT3PA75_9ALTE</name>
<comment type="caution">
    <text evidence="2">The sequence shown here is derived from an EMBL/GenBank/DDBJ whole genome shotgun (WGS) entry which is preliminary data.</text>
</comment>
<keyword evidence="1" id="KW-1133">Transmembrane helix</keyword>
<accession>A0ABT3PA75</accession>
<gene>
    <name evidence="2" type="ORF">OPS25_13955</name>
</gene>
<dbReference type="RefSeq" id="WP_265618402.1">
    <property type="nucleotide sequence ID" value="NZ_JAPFRD010000011.1"/>
</dbReference>
<reference evidence="2" key="1">
    <citation type="submission" date="2022-11" db="EMBL/GenBank/DDBJ databases">
        <title>Alteromonas sp. nov., isolated from sea water of the Qingdao.</title>
        <authorList>
            <person name="Wang Q."/>
        </authorList>
    </citation>
    <scope>NUCLEOTIDE SEQUENCE</scope>
    <source>
        <strain evidence="2">ASW11-7</strain>
    </source>
</reference>
<keyword evidence="1" id="KW-0812">Transmembrane</keyword>
<dbReference type="EMBL" id="JAPFRD010000011">
    <property type="protein sequence ID" value="MCW8109609.1"/>
    <property type="molecule type" value="Genomic_DNA"/>
</dbReference>
<evidence type="ECO:0000313" key="3">
    <source>
        <dbReference type="Proteomes" id="UP001142810"/>
    </source>
</evidence>
<feature type="transmembrane region" description="Helical" evidence="1">
    <location>
        <begin position="49"/>
        <end position="71"/>
    </location>
</feature>
<proteinExistence type="predicted"/>
<organism evidence="2 3">
    <name type="scientific">Alteromonas aquimaris</name>
    <dbReference type="NCBI Taxonomy" id="2998417"/>
    <lineage>
        <taxon>Bacteria</taxon>
        <taxon>Pseudomonadati</taxon>
        <taxon>Pseudomonadota</taxon>
        <taxon>Gammaproteobacteria</taxon>
        <taxon>Alteromonadales</taxon>
        <taxon>Alteromonadaceae</taxon>
        <taxon>Alteromonas/Salinimonas group</taxon>
        <taxon>Alteromonas</taxon>
    </lineage>
</organism>
<dbReference type="Proteomes" id="UP001142810">
    <property type="component" value="Unassembled WGS sequence"/>
</dbReference>
<evidence type="ECO:0000313" key="2">
    <source>
        <dbReference type="EMBL" id="MCW8109609.1"/>
    </source>
</evidence>
<evidence type="ECO:0000256" key="1">
    <source>
        <dbReference type="SAM" id="Phobius"/>
    </source>
</evidence>